<evidence type="ECO:0000313" key="2">
    <source>
        <dbReference type="Proteomes" id="UP001620262"/>
    </source>
</evidence>
<protein>
    <submittedName>
        <fullName evidence="1">Uncharacterized protein</fullName>
    </submittedName>
</protein>
<organism evidence="1 2">
    <name type="scientific">Pseudoalteromonas rhizosphaerae</name>
    <dbReference type="NCBI Taxonomy" id="2518973"/>
    <lineage>
        <taxon>Bacteria</taxon>
        <taxon>Pseudomonadati</taxon>
        <taxon>Pseudomonadota</taxon>
        <taxon>Gammaproteobacteria</taxon>
        <taxon>Alteromonadales</taxon>
        <taxon>Pseudoalteromonadaceae</taxon>
        <taxon>Pseudoalteromonas</taxon>
    </lineage>
</organism>
<dbReference type="RefSeq" id="WP_404674508.1">
    <property type="nucleotide sequence ID" value="NZ_JBJDOT010000001.1"/>
</dbReference>
<proteinExistence type="predicted"/>
<dbReference type="Proteomes" id="UP001620262">
    <property type="component" value="Unassembled WGS sequence"/>
</dbReference>
<gene>
    <name evidence="1" type="ORF">ACI2JU_00970</name>
</gene>
<name>A0ABW8KSP8_9GAMM</name>
<sequence length="236" mass="26830">MQVNSQDTYPLLQPTSNSSVIEINTPVNSKEQLNSEMERLAKDIYHKGQFKEPDATYYKPINKDANILRSIEEVMYDIGVATVHLYMPGGDVPKAVEKMLSPYDSVMAELRSEQPSLANKSWGIAINESGELTVTGSLNDDEKAIIAEKLNSNDELVTAVNDFKSNYLKYIKMEPRGWGNYDVNESNFADVFDFREMLESSRSSEEFKATWDYETNWLKLNDNVSAQLRSNASKRK</sequence>
<evidence type="ECO:0000313" key="1">
    <source>
        <dbReference type="EMBL" id="MFK3862464.1"/>
    </source>
</evidence>
<comment type="caution">
    <text evidence="1">The sequence shown here is derived from an EMBL/GenBank/DDBJ whole genome shotgun (WGS) entry which is preliminary data.</text>
</comment>
<accession>A0ABW8KSP8</accession>
<reference evidence="1 2" key="1">
    <citation type="submission" date="2024-11" db="EMBL/GenBank/DDBJ databases">
        <title>The Natural Products Discovery Center: Release of the First 8490 Sequenced Strains for Exploring Actinobacteria Biosynthetic Diversity.</title>
        <authorList>
            <person name="Kalkreuter E."/>
            <person name="Kautsar S.A."/>
            <person name="Yang D."/>
            <person name="Bader C.D."/>
            <person name="Teijaro C.N."/>
            <person name="Fluegel L."/>
            <person name="Davis C.M."/>
            <person name="Simpson J.R."/>
            <person name="Lauterbach L."/>
            <person name="Steele A.D."/>
            <person name="Gui C."/>
            <person name="Meng S."/>
            <person name="Li G."/>
            <person name="Viehrig K."/>
            <person name="Ye F."/>
            <person name="Su P."/>
            <person name="Kiefer A.F."/>
            <person name="Nichols A."/>
            <person name="Cepeda A.J."/>
            <person name="Yan W."/>
            <person name="Fan B."/>
            <person name="Jiang Y."/>
            <person name="Adhikari A."/>
            <person name="Zheng C.-J."/>
            <person name="Schuster L."/>
            <person name="Cowan T.M."/>
            <person name="Smanski M.J."/>
            <person name="Chevrette M.G."/>
            <person name="De Carvalho L.P.S."/>
            <person name="Shen B."/>
        </authorList>
    </citation>
    <scope>NUCLEOTIDE SEQUENCE [LARGE SCALE GENOMIC DNA]</scope>
    <source>
        <strain evidence="1 2">NPDC078403</strain>
    </source>
</reference>
<dbReference type="EMBL" id="JBJDOT010000001">
    <property type="protein sequence ID" value="MFK3862464.1"/>
    <property type="molecule type" value="Genomic_DNA"/>
</dbReference>
<keyword evidence="2" id="KW-1185">Reference proteome</keyword>